<organism evidence="2">
    <name type="scientific">hydrothermal vent metagenome</name>
    <dbReference type="NCBI Taxonomy" id="652676"/>
    <lineage>
        <taxon>unclassified sequences</taxon>
        <taxon>metagenomes</taxon>
        <taxon>ecological metagenomes</taxon>
    </lineage>
</organism>
<accession>A0A160TFW6</accession>
<dbReference type="GO" id="GO:0120147">
    <property type="term" value="F:formylglycine-generating oxidase activity"/>
    <property type="evidence" value="ECO:0007669"/>
    <property type="project" value="TreeGrafter"/>
</dbReference>
<name>A0A160TFW6_9ZZZZ</name>
<dbReference type="AlphaFoldDB" id="A0A160TFW6"/>
<reference evidence="2" key="1">
    <citation type="submission" date="2015-10" db="EMBL/GenBank/DDBJ databases">
        <authorList>
            <person name="Gilbert D.G."/>
        </authorList>
    </citation>
    <scope>NUCLEOTIDE SEQUENCE</scope>
</reference>
<dbReference type="PANTHER" id="PTHR23150">
    <property type="entry name" value="SULFATASE MODIFYING FACTOR 1, 2"/>
    <property type="match status" value="1"/>
</dbReference>
<dbReference type="Pfam" id="PF03781">
    <property type="entry name" value="FGE-sulfatase"/>
    <property type="match status" value="1"/>
</dbReference>
<dbReference type="PANTHER" id="PTHR23150:SF19">
    <property type="entry name" value="FORMYLGLYCINE-GENERATING ENZYME"/>
    <property type="match status" value="1"/>
</dbReference>
<evidence type="ECO:0000313" key="2">
    <source>
        <dbReference type="EMBL" id="CUS43665.1"/>
    </source>
</evidence>
<dbReference type="InterPro" id="IPR005532">
    <property type="entry name" value="SUMF_dom"/>
</dbReference>
<dbReference type="InterPro" id="IPR042095">
    <property type="entry name" value="SUMF_sf"/>
</dbReference>
<keyword evidence="2" id="KW-0418">Kinase</keyword>
<dbReference type="InterPro" id="IPR051043">
    <property type="entry name" value="Sulfatase_Mod_Factor_Kinase"/>
</dbReference>
<dbReference type="GO" id="GO:0016301">
    <property type="term" value="F:kinase activity"/>
    <property type="evidence" value="ECO:0007669"/>
    <property type="project" value="UniProtKB-KW"/>
</dbReference>
<proteinExistence type="predicted"/>
<sequence length="340" mass="37492">MPHVAGTRYVDVWKVVAFDPRIDGDRAGLRLEIAGRGFGAILAVREGQMVDGLDDFLAEMRARAVTPLASLSAGWTSAKQQLVPIAPTARYAAAPAGMVAIPAGVFDFVVHGIEIEGYAAEGVDVQYPWEDSPRRQHRRRMAIDAFWIDRFPVTNAQFKVFLDGSGYAPADGRNFLLHWQGGAPPAGWENKPVTWISLEDARAYAAWAGKRLPREWEWQYAGQGADGRLYPWGNEWDEAAVPAPSLDRLMPVPADVDAHPAGASPFGAEDLVGNVWQWTDEYHDDRIRGGVLRGGSAYQPQTSHWYFPPAYRLDQHGKLLLMAPAKDRSAGIGFRCAADR</sequence>
<dbReference type="SUPFAM" id="SSF56436">
    <property type="entry name" value="C-type lectin-like"/>
    <property type="match status" value="1"/>
</dbReference>
<dbReference type="EMBL" id="CZQE01000071">
    <property type="protein sequence ID" value="CUS43665.1"/>
    <property type="molecule type" value="Genomic_DNA"/>
</dbReference>
<dbReference type="InterPro" id="IPR016187">
    <property type="entry name" value="CTDL_fold"/>
</dbReference>
<dbReference type="Gene3D" id="3.90.1580.10">
    <property type="entry name" value="paralog of FGE (formylglycine-generating enzyme)"/>
    <property type="match status" value="1"/>
</dbReference>
<gene>
    <name evidence="2" type="ORF">MGWOODY_Smn2819</name>
</gene>
<protein>
    <submittedName>
        <fullName evidence="2">Serine/threonine kinase</fullName>
    </submittedName>
</protein>
<keyword evidence="2" id="KW-0808">Transferase</keyword>
<feature type="domain" description="Sulfatase-modifying factor enzyme-like" evidence="1">
    <location>
        <begin position="97"/>
        <end position="337"/>
    </location>
</feature>
<evidence type="ECO:0000259" key="1">
    <source>
        <dbReference type="Pfam" id="PF03781"/>
    </source>
</evidence>